<dbReference type="KEGG" id="cdep:91085306"/>
<organism evidence="5 6">
    <name type="scientific">Cryptococcus depauperatus CBS 7841</name>
    <dbReference type="NCBI Taxonomy" id="1295531"/>
    <lineage>
        <taxon>Eukaryota</taxon>
        <taxon>Fungi</taxon>
        <taxon>Dikarya</taxon>
        <taxon>Basidiomycota</taxon>
        <taxon>Agaricomycotina</taxon>
        <taxon>Tremellomycetes</taxon>
        <taxon>Tremellales</taxon>
        <taxon>Cryptococcaceae</taxon>
        <taxon>Cryptococcus</taxon>
    </lineage>
</organism>
<dbReference type="GO" id="GO:0006511">
    <property type="term" value="P:ubiquitin-dependent protein catabolic process"/>
    <property type="evidence" value="ECO:0007669"/>
    <property type="project" value="TreeGrafter"/>
</dbReference>
<evidence type="ECO:0000256" key="3">
    <source>
        <dbReference type="ARBA" id="ARBA00022833"/>
    </source>
</evidence>
<dbReference type="InterPro" id="IPR051834">
    <property type="entry name" value="RING_finger_E3_ligase"/>
</dbReference>
<dbReference type="Gene3D" id="3.30.40.10">
    <property type="entry name" value="Zinc/RING finger domain, C3HC4 (zinc finger)"/>
    <property type="match status" value="1"/>
</dbReference>
<dbReference type="PANTHER" id="PTHR45931:SF3">
    <property type="entry name" value="RING ZINC FINGER-CONTAINING PROTEIN"/>
    <property type="match status" value="1"/>
</dbReference>
<evidence type="ECO:0008006" key="7">
    <source>
        <dbReference type="Google" id="ProtNLM"/>
    </source>
</evidence>
<dbReference type="InterPro" id="IPR013083">
    <property type="entry name" value="Znf_RING/FYVE/PHD"/>
</dbReference>
<proteinExistence type="predicted"/>
<dbReference type="GO" id="GO:0008270">
    <property type="term" value="F:zinc ion binding"/>
    <property type="evidence" value="ECO:0007669"/>
    <property type="project" value="UniProtKB-KW"/>
</dbReference>
<dbReference type="AlphaFoldDB" id="A0AAJ8LYJ9"/>
<feature type="compositionally biased region" description="Polar residues" evidence="4">
    <location>
        <begin position="265"/>
        <end position="277"/>
    </location>
</feature>
<evidence type="ECO:0000313" key="6">
    <source>
        <dbReference type="Proteomes" id="UP000094043"/>
    </source>
</evidence>
<dbReference type="GO" id="GO:0061630">
    <property type="term" value="F:ubiquitin protein ligase activity"/>
    <property type="evidence" value="ECO:0007669"/>
    <property type="project" value="TreeGrafter"/>
</dbReference>
<evidence type="ECO:0000256" key="2">
    <source>
        <dbReference type="ARBA" id="ARBA00022771"/>
    </source>
</evidence>
<dbReference type="PANTHER" id="PTHR45931">
    <property type="entry name" value="SI:CH211-59O9.10"/>
    <property type="match status" value="1"/>
</dbReference>
<protein>
    <recommendedName>
        <fullName evidence="7">RING-type E3 ubiquitin transferase</fullName>
    </recommendedName>
</protein>
<dbReference type="EMBL" id="CP143784">
    <property type="protein sequence ID" value="WVN85935.1"/>
    <property type="molecule type" value="Genomic_DNA"/>
</dbReference>
<dbReference type="RefSeq" id="XP_066066635.1">
    <property type="nucleotide sequence ID" value="XM_066210538.1"/>
</dbReference>
<feature type="compositionally biased region" description="Basic and acidic residues" evidence="4">
    <location>
        <begin position="313"/>
        <end position="323"/>
    </location>
</feature>
<dbReference type="Proteomes" id="UP000094043">
    <property type="component" value="Chromosome 1"/>
</dbReference>
<feature type="compositionally biased region" description="Low complexity" evidence="4">
    <location>
        <begin position="278"/>
        <end position="289"/>
    </location>
</feature>
<keyword evidence="1" id="KW-0479">Metal-binding</keyword>
<evidence type="ECO:0000256" key="4">
    <source>
        <dbReference type="SAM" id="MobiDB-lite"/>
    </source>
</evidence>
<name>A0AAJ8LYJ9_9TREE</name>
<keyword evidence="6" id="KW-1185">Reference proteome</keyword>
<dbReference type="GeneID" id="91085306"/>
<evidence type="ECO:0000256" key="1">
    <source>
        <dbReference type="ARBA" id="ARBA00022723"/>
    </source>
</evidence>
<keyword evidence="3" id="KW-0862">Zinc</keyword>
<feature type="region of interest" description="Disordered" evidence="4">
    <location>
        <begin position="258"/>
        <end position="351"/>
    </location>
</feature>
<accession>A0AAJ8LYJ9</accession>
<reference evidence="5" key="2">
    <citation type="journal article" date="2022" name="Elife">
        <title>Obligate sexual reproduction of a homothallic fungus closely related to the Cryptococcus pathogenic species complex.</title>
        <authorList>
            <person name="Passer A.R."/>
            <person name="Clancey S.A."/>
            <person name="Shea T."/>
            <person name="David-Palma M."/>
            <person name="Averette A.F."/>
            <person name="Boekhout T."/>
            <person name="Porcel B.M."/>
            <person name="Nowrousian M."/>
            <person name="Cuomo C.A."/>
            <person name="Sun S."/>
            <person name="Heitman J."/>
            <person name="Coelho M.A."/>
        </authorList>
    </citation>
    <scope>NUCLEOTIDE SEQUENCE</scope>
    <source>
        <strain evidence="5">CBS 7841</strain>
    </source>
</reference>
<dbReference type="GO" id="GO:0005634">
    <property type="term" value="C:nucleus"/>
    <property type="evidence" value="ECO:0007669"/>
    <property type="project" value="TreeGrafter"/>
</dbReference>
<reference evidence="5" key="3">
    <citation type="submission" date="2024-01" db="EMBL/GenBank/DDBJ databases">
        <authorList>
            <person name="Coelho M.A."/>
            <person name="David-Palma M."/>
            <person name="Shea T."/>
            <person name="Sun S."/>
            <person name="Cuomo C.A."/>
            <person name="Heitman J."/>
        </authorList>
    </citation>
    <scope>NUCLEOTIDE SEQUENCE</scope>
    <source>
        <strain evidence="5">CBS 7841</strain>
    </source>
</reference>
<sequence>MSDSSSLWYCHECRAVDGTTVCGLCEGEFVEEGEGGDDDDEPLHRETTEPAGTHFLSGILGALAGAVRPREPPHTTSEDAVRTFTYNSGDVHARVTVGRPAAALVEAIMARNPSVGRAGSGVGFGPSTMEITGGLASDNREQASDNREQASFRGPPGGSSLWERLMLLSNPGAQAPASESAIRELPRMTFDDETLAQCRHKECPVCQEDFKVGEEVIHLPCSRLSLVGEDAHSRDNGDLETAIQTFLRRIFGEFTPSVEVADGEPTSQAGSGLNSENSIAEPPIAESPPVESPPVEPPAVSDESPASSSAQRTNERLLAEARARLRARTRHQWAGGEAENREPDDYNPELD</sequence>
<gene>
    <name evidence="5" type="ORF">L203_101092</name>
</gene>
<keyword evidence="2" id="KW-0863">Zinc-finger</keyword>
<evidence type="ECO:0000313" key="5">
    <source>
        <dbReference type="EMBL" id="WVN85935.1"/>
    </source>
</evidence>
<reference evidence="5" key="1">
    <citation type="submission" date="2016-06" db="EMBL/GenBank/DDBJ databases">
        <authorList>
            <person name="Cuomo C."/>
            <person name="Litvintseva A."/>
            <person name="Heitman J."/>
            <person name="Chen Y."/>
            <person name="Sun S."/>
            <person name="Springer D."/>
            <person name="Dromer F."/>
            <person name="Young S."/>
            <person name="Zeng Q."/>
            <person name="Chapman S."/>
            <person name="Gujja S."/>
            <person name="Saif S."/>
            <person name="Birren B."/>
        </authorList>
    </citation>
    <scope>NUCLEOTIDE SEQUENCE</scope>
    <source>
        <strain evidence="5">CBS 7841</strain>
    </source>
</reference>